<dbReference type="AlphaFoldDB" id="A0A097QY28"/>
<name>A0A097QY28_HAFAL</name>
<dbReference type="RefSeq" id="WP_025802507.1">
    <property type="nucleotide sequence ID" value="NZ_CP009706.1"/>
</dbReference>
<gene>
    <name evidence="1" type="ORF">AT03_02395</name>
</gene>
<evidence type="ECO:0000313" key="1">
    <source>
        <dbReference type="EMBL" id="AIU71342.1"/>
    </source>
</evidence>
<dbReference type="InterPro" id="IPR009659">
    <property type="entry name" value="DUF1249"/>
</dbReference>
<dbReference type="Pfam" id="PF06853">
    <property type="entry name" value="DUF1249"/>
    <property type="match status" value="1"/>
</dbReference>
<dbReference type="PANTHER" id="PTHR38774:SF1">
    <property type="entry name" value="CYTOPLASMIC PROTEIN"/>
    <property type="match status" value="1"/>
</dbReference>
<dbReference type="NCBIfam" id="NF008267">
    <property type="entry name" value="PRK11039.1"/>
    <property type="match status" value="1"/>
</dbReference>
<organism evidence="1 2">
    <name type="scientific">Hafnia alvei FB1</name>
    <dbReference type="NCBI Taxonomy" id="1453496"/>
    <lineage>
        <taxon>Bacteria</taxon>
        <taxon>Pseudomonadati</taxon>
        <taxon>Pseudomonadota</taxon>
        <taxon>Gammaproteobacteria</taxon>
        <taxon>Enterobacterales</taxon>
        <taxon>Hafniaceae</taxon>
        <taxon>Hafnia</taxon>
    </lineage>
</organism>
<sequence>MMKRYSPDFPLMMRLCETNYAQLRRLLPRKDEVGESQGYQVNGACYLIKIIESTRYTSMAEITQTEPAPGAWGLPSMSVRLYHDAMVAEVCASQQISRFKARYDYPNKKLHQRDEKHQINQFLADWLHHCLTHGVMAIPVY</sequence>
<accession>A0A097QY28</accession>
<dbReference type="EMBL" id="CP009706">
    <property type="protein sequence ID" value="AIU71342.1"/>
    <property type="molecule type" value="Genomic_DNA"/>
</dbReference>
<dbReference type="PANTHER" id="PTHR38774">
    <property type="entry name" value="CYTOPLASMIC PROTEIN-RELATED"/>
    <property type="match status" value="1"/>
</dbReference>
<evidence type="ECO:0000313" key="2">
    <source>
        <dbReference type="Proteomes" id="UP000029986"/>
    </source>
</evidence>
<dbReference type="GeneID" id="56890080"/>
<dbReference type="eggNOG" id="COG3151">
    <property type="taxonomic scope" value="Bacteria"/>
</dbReference>
<reference evidence="1 2" key="1">
    <citation type="journal article" date="2014" name="Gut Pathog.">
        <title>Gene clusters of Hafnia alvei strain FB1 important in survival and pathogenesis: a draft genome perspective.</title>
        <authorList>
            <person name="Tan J.Y."/>
            <person name="Yin W.F."/>
            <person name="Chan K.G."/>
        </authorList>
    </citation>
    <scope>NUCLEOTIDE SEQUENCE [LARGE SCALE GENOMIC DNA]</scope>
    <source>
        <strain evidence="1 2">FB1</strain>
    </source>
</reference>
<dbReference type="KEGG" id="hav:AT03_02395"/>
<dbReference type="Proteomes" id="UP000029986">
    <property type="component" value="Chromosome"/>
</dbReference>
<dbReference type="OrthoDB" id="9793663at2"/>
<dbReference type="HOGENOM" id="CLU_116657_1_1_6"/>
<keyword evidence="2" id="KW-1185">Reference proteome</keyword>
<proteinExistence type="predicted"/>
<dbReference type="PATRIC" id="fig|1453496.5.peg.466"/>
<protein>
    <submittedName>
        <fullName evidence="1">Dehydrogenase</fullName>
    </submittedName>
</protein>